<feature type="region of interest" description="Disordered" evidence="2">
    <location>
        <begin position="188"/>
        <end position="337"/>
    </location>
</feature>
<dbReference type="PANTHER" id="PTHR44826">
    <property type="entry name" value="SPORE COAT PROTEIN SP85"/>
    <property type="match status" value="1"/>
</dbReference>
<evidence type="ECO:0000313" key="6">
    <source>
        <dbReference type="Proteomes" id="UP001500889"/>
    </source>
</evidence>
<evidence type="ECO:0000256" key="1">
    <source>
        <dbReference type="ARBA" id="ARBA00022737"/>
    </source>
</evidence>
<feature type="compositionally biased region" description="Low complexity" evidence="2">
    <location>
        <begin position="190"/>
        <end position="310"/>
    </location>
</feature>
<organism evidence="5 6">
    <name type="scientific">Drosophila madeirensis</name>
    <name type="common">Fruit fly</name>
    <dbReference type="NCBI Taxonomy" id="30013"/>
    <lineage>
        <taxon>Eukaryota</taxon>
        <taxon>Metazoa</taxon>
        <taxon>Ecdysozoa</taxon>
        <taxon>Arthropoda</taxon>
        <taxon>Hexapoda</taxon>
        <taxon>Insecta</taxon>
        <taxon>Pterygota</taxon>
        <taxon>Neoptera</taxon>
        <taxon>Endopterygota</taxon>
        <taxon>Diptera</taxon>
        <taxon>Brachycera</taxon>
        <taxon>Muscomorpha</taxon>
        <taxon>Ephydroidea</taxon>
        <taxon>Drosophilidae</taxon>
        <taxon>Drosophila</taxon>
        <taxon>Sophophora</taxon>
    </lineage>
</organism>
<dbReference type="Pfam" id="PF05267">
    <property type="entry name" value="DUF725"/>
    <property type="match status" value="1"/>
</dbReference>
<protein>
    <submittedName>
        <fullName evidence="5">Mucin-5AC</fullName>
    </submittedName>
</protein>
<feature type="domain" description="Protein TsetseEP" evidence="4">
    <location>
        <begin position="48"/>
        <end position="166"/>
    </location>
</feature>
<keyword evidence="1" id="KW-0677">Repeat</keyword>
<evidence type="ECO:0000313" key="5">
    <source>
        <dbReference type="EMBL" id="BFG05877.1"/>
    </source>
</evidence>
<evidence type="ECO:0000256" key="2">
    <source>
        <dbReference type="SAM" id="MobiDB-lite"/>
    </source>
</evidence>
<gene>
    <name evidence="5" type="ORF">DMAD_04512</name>
</gene>
<feature type="compositionally biased region" description="Basic and acidic residues" evidence="2">
    <location>
        <begin position="313"/>
        <end position="325"/>
    </location>
</feature>
<accession>A0AAU9GE47</accession>
<proteinExistence type="predicted"/>
<feature type="chain" id="PRO_5043773422" evidence="3">
    <location>
        <begin position="18"/>
        <end position="353"/>
    </location>
</feature>
<evidence type="ECO:0000259" key="4">
    <source>
        <dbReference type="Pfam" id="PF05267"/>
    </source>
</evidence>
<evidence type="ECO:0000256" key="3">
    <source>
        <dbReference type="SAM" id="SignalP"/>
    </source>
</evidence>
<dbReference type="InterPro" id="IPR051860">
    <property type="entry name" value="Plasmodium_CSP_Invasion"/>
</dbReference>
<dbReference type="PANTHER" id="PTHR44826:SF3">
    <property type="entry name" value="SPORE COAT PROTEIN SP85"/>
    <property type="match status" value="1"/>
</dbReference>
<feature type="signal peptide" evidence="3">
    <location>
        <begin position="1"/>
        <end position="17"/>
    </location>
</feature>
<dbReference type="AlphaFoldDB" id="A0AAU9GE47"/>
<dbReference type="InterPro" id="IPR007931">
    <property type="entry name" value="TsetseEP"/>
</dbReference>
<keyword evidence="3" id="KW-0732">Signal</keyword>
<dbReference type="EMBL" id="AP029267">
    <property type="protein sequence ID" value="BFG05877.1"/>
    <property type="molecule type" value="Genomic_DNA"/>
</dbReference>
<dbReference type="Proteomes" id="UP001500889">
    <property type="component" value="Chromosome E"/>
</dbReference>
<name>A0AAU9GE47_DROMD</name>
<reference evidence="5 6" key="1">
    <citation type="submission" date="2024-02" db="EMBL/GenBank/DDBJ databases">
        <title>A chromosome-level genome assembly of Drosophila madeirensis, a fruit fly species endemic to Madeira island.</title>
        <authorList>
            <person name="Tomihara K."/>
            <person name="Llopart A."/>
            <person name="Yamamoto D."/>
        </authorList>
    </citation>
    <scope>NUCLEOTIDE SEQUENCE [LARGE SCALE GENOMIC DNA]</scope>
    <source>
        <strain evidence="5 6">RF1</strain>
    </source>
</reference>
<keyword evidence="6" id="KW-1185">Reference proteome</keyword>
<sequence>MYAKVCVLLLAVGLSQAFVQEPVVLPQEHLMRLVMQSRDLGSDDSSHTLDCLAYYVPAMNAVSEKFDTDTKLCISEAKAKTEAIKDTTQPNRTAIEDSGTSSCSALNGCSNIQDAESFFKCTAAAGSDNAKSMFTISANSNELVSQIQETTRQIRVWQYDCTNQTAREYAENSGVVYESMNACLAGADVPTTGTTPDPTTASTPAPTTESTAEPSTESTAAPSTESTAAPSTESTAEPSTESSAAPSTESTAAPSTESTAAPSTEPTAAPSTEPTAAPSTESTAAPSTESTAAPSTESTAAPSTEASTTENSEDNKESPPEEDLSHLLTSIEAKGNADVQQILKNIQQWLKRV</sequence>